<sequence>MPSKIEFVFHLASHDVRVIDDINLINKLAIKKAIIEQARQWATYFCRFFPVSIPKFHSGEIQMLGVSHSGVRFIKRIRTKNKSDTLQVLETCPFDTLQQLSPIRNGSTIDLRVGKKRITVHSHRIQKIIQLIDKFLKEARPDRIKRTFTPNQASINI</sequence>
<dbReference type="EMBL" id="CAJOBP010032031">
    <property type="protein sequence ID" value="CAF4673806.1"/>
    <property type="molecule type" value="Genomic_DNA"/>
</dbReference>
<reference evidence="1" key="1">
    <citation type="submission" date="2021-02" db="EMBL/GenBank/DDBJ databases">
        <authorList>
            <person name="Nowell W R."/>
        </authorList>
    </citation>
    <scope>NUCLEOTIDE SEQUENCE</scope>
</reference>
<dbReference type="AlphaFoldDB" id="A0A821GTV9"/>
<protein>
    <submittedName>
        <fullName evidence="1">Uncharacterized protein</fullName>
    </submittedName>
</protein>
<proteinExistence type="predicted"/>
<name>A0A821GTV9_9BILA</name>
<evidence type="ECO:0000313" key="1">
    <source>
        <dbReference type="EMBL" id="CAF4673806.1"/>
    </source>
</evidence>
<dbReference type="Proteomes" id="UP000663873">
    <property type="component" value="Unassembled WGS sequence"/>
</dbReference>
<comment type="caution">
    <text evidence="1">The sequence shown here is derived from an EMBL/GenBank/DDBJ whole genome shotgun (WGS) entry which is preliminary data.</text>
</comment>
<accession>A0A821GTV9</accession>
<keyword evidence="2" id="KW-1185">Reference proteome</keyword>
<organism evidence="1 2">
    <name type="scientific">Rotaria socialis</name>
    <dbReference type="NCBI Taxonomy" id="392032"/>
    <lineage>
        <taxon>Eukaryota</taxon>
        <taxon>Metazoa</taxon>
        <taxon>Spiralia</taxon>
        <taxon>Gnathifera</taxon>
        <taxon>Rotifera</taxon>
        <taxon>Eurotatoria</taxon>
        <taxon>Bdelloidea</taxon>
        <taxon>Philodinida</taxon>
        <taxon>Philodinidae</taxon>
        <taxon>Rotaria</taxon>
    </lineage>
</organism>
<gene>
    <name evidence="1" type="ORF">UJA718_LOCUS34890</name>
</gene>
<dbReference type="Gene3D" id="2.30.29.30">
    <property type="entry name" value="Pleckstrin-homology domain (PH domain)/Phosphotyrosine-binding domain (PTB)"/>
    <property type="match status" value="1"/>
</dbReference>
<dbReference type="InterPro" id="IPR011993">
    <property type="entry name" value="PH-like_dom_sf"/>
</dbReference>
<evidence type="ECO:0000313" key="2">
    <source>
        <dbReference type="Proteomes" id="UP000663873"/>
    </source>
</evidence>